<dbReference type="EMBL" id="WSZK01000034">
    <property type="protein sequence ID" value="MWG36321.1"/>
    <property type="molecule type" value="Genomic_DNA"/>
</dbReference>
<keyword evidence="5" id="KW-1185">Reference proteome</keyword>
<dbReference type="Pfam" id="PF13692">
    <property type="entry name" value="Glyco_trans_1_4"/>
    <property type="match status" value="1"/>
</dbReference>
<organism evidence="4 5">
    <name type="scientific">Halomarina oriensis</name>
    <dbReference type="NCBI Taxonomy" id="671145"/>
    <lineage>
        <taxon>Archaea</taxon>
        <taxon>Methanobacteriati</taxon>
        <taxon>Methanobacteriota</taxon>
        <taxon>Stenosarchaea group</taxon>
        <taxon>Halobacteria</taxon>
        <taxon>Halobacteriales</taxon>
        <taxon>Natronomonadaceae</taxon>
        <taxon>Halomarina</taxon>
    </lineage>
</organism>
<accession>A0A6B0GQH2</accession>
<name>A0A6B0GQH2_9EURY</name>
<dbReference type="RefSeq" id="WP_158205982.1">
    <property type="nucleotide sequence ID" value="NZ_WSZK01000034.1"/>
</dbReference>
<evidence type="ECO:0000313" key="4">
    <source>
        <dbReference type="EMBL" id="MWG36321.1"/>
    </source>
</evidence>
<evidence type="ECO:0000313" key="5">
    <source>
        <dbReference type="Proteomes" id="UP000451471"/>
    </source>
</evidence>
<dbReference type="Gene3D" id="3.40.50.2000">
    <property type="entry name" value="Glycogen Phosphorylase B"/>
    <property type="match status" value="2"/>
</dbReference>
<keyword evidence="1" id="KW-0328">Glycosyltransferase</keyword>
<reference evidence="4 5" key="1">
    <citation type="submission" date="2019-12" db="EMBL/GenBank/DDBJ databases">
        <title>Halocatena pleomorpha gen. nov. sp. nov., an extremely halophilic archaeon of family Halobacteriaceae isolated from saltpan soil.</title>
        <authorList>
            <person name="Pal Y."/>
            <person name="Verma A."/>
            <person name="Krishnamurthi S."/>
            <person name="Kumar P."/>
        </authorList>
    </citation>
    <scope>NUCLEOTIDE SEQUENCE [LARGE SCALE GENOMIC DNA]</scope>
    <source>
        <strain evidence="4 5">JCM 16495</strain>
    </source>
</reference>
<dbReference type="AlphaFoldDB" id="A0A6B0GQH2"/>
<evidence type="ECO:0000256" key="2">
    <source>
        <dbReference type="ARBA" id="ARBA00022679"/>
    </source>
</evidence>
<feature type="domain" description="Glycosyltransferase subfamily 4-like N-terminal" evidence="3">
    <location>
        <begin position="31"/>
        <end position="163"/>
    </location>
</feature>
<evidence type="ECO:0000256" key="1">
    <source>
        <dbReference type="ARBA" id="ARBA00022676"/>
    </source>
</evidence>
<sequence length="368" mass="39577">MNVGYLIGTFGRGGAETMLLRQLEHGVGERVVFRLGGADDLEADFRAAGATTVNLEVGSVVDLRALNRARRTIARYDLDVLHAHLPHAMVVARLAGRAAGVDAVVSTHHNVLASADYRSISTLERATRPLDSHEVAVSEAVRESQATVFDRPPWSVVYNGIDVAGFRDAVRSATPPSLPGDDGAGPTFLNVGRYDPQKGQKYLVEAMSSVVRERPDARAVVVGHGAEQAALERLVRARDLTESVHVTGKVDDVHGYYAAADVYVMPSLFEGLPLTALEAMAAELPVVGTRVPGVEEVLTDGVGRLVPARSPERLAAAMLSLADEDLSAAGARAYDHVERRFDIQTLVDAHERLYERLVGTRTVPTPPE</sequence>
<keyword evidence="2 4" id="KW-0808">Transferase</keyword>
<dbReference type="PANTHER" id="PTHR12526">
    <property type="entry name" value="GLYCOSYLTRANSFERASE"/>
    <property type="match status" value="1"/>
</dbReference>
<protein>
    <submittedName>
        <fullName evidence="4">Glycosyltransferase</fullName>
    </submittedName>
</protein>
<dbReference type="GO" id="GO:0016757">
    <property type="term" value="F:glycosyltransferase activity"/>
    <property type="evidence" value="ECO:0007669"/>
    <property type="project" value="UniProtKB-KW"/>
</dbReference>
<dbReference type="SUPFAM" id="SSF53756">
    <property type="entry name" value="UDP-Glycosyltransferase/glycogen phosphorylase"/>
    <property type="match status" value="1"/>
</dbReference>
<gene>
    <name evidence="4" type="ORF">GQS65_17840</name>
</gene>
<dbReference type="Proteomes" id="UP000451471">
    <property type="component" value="Unassembled WGS sequence"/>
</dbReference>
<dbReference type="OrthoDB" id="132546at2157"/>
<evidence type="ECO:0000259" key="3">
    <source>
        <dbReference type="Pfam" id="PF13439"/>
    </source>
</evidence>
<dbReference type="Pfam" id="PF13439">
    <property type="entry name" value="Glyco_transf_4"/>
    <property type="match status" value="1"/>
</dbReference>
<comment type="caution">
    <text evidence="4">The sequence shown here is derived from an EMBL/GenBank/DDBJ whole genome shotgun (WGS) entry which is preliminary data.</text>
</comment>
<dbReference type="InterPro" id="IPR028098">
    <property type="entry name" value="Glyco_trans_4-like_N"/>
</dbReference>
<proteinExistence type="predicted"/>
<dbReference type="PANTHER" id="PTHR12526:SF510">
    <property type="entry name" value="D-INOSITOL 3-PHOSPHATE GLYCOSYLTRANSFERASE"/>
    <property type="match status" value="1"/>
</dbReference>